<feature type="domain" description="Thioredoxin" evidence="7">
    <location>
        <begin position="57"/>
        <end position="213"/>
    </location>
</feature>
<keyword evidence="6" id="KW-1133">Transmembrane helix</keyword>
<evidence type="ECO:0000256" key="1">
    <source>
        <dbReference type="ARBA" id="ARBA00004196"/>
    </source>
</evidence>
<protein>
    <recommendedName>
        <fullName evidence="7">Thioredoxin domain-containing protein</fullName>
    </recommendedName>
</protein>
<dbReference type="PANTHER" id="PTHR42852:SF6">
    <property type="entry name" value="THIOL:DISULFIDE INTERCHANGE PROTEIN DSBE"/>
    <property type="match status" value="1"/>
</dbReference>
<evidence type="ECO:0000313" key="8">
    <source>
        <dbReference type="EMBL" id="OMC43948.1"/>
    </source>
</evidence>
<dbReference type="InterPro" id="IPR036249">
    <property type="entry name" value="Thioredoxin-like_sf"/>
</dbReference>
<dbReference type="Gene3D" id="3.40.30.10">
    <property type="entry name" value="Glutaredoxin"/>
    <property type="match status" value="1"/>
</dbReference>
<keyword evidence="4" id="KW-1015">Disulfide bond</keyword>
<keyword evidence="6" id="KW-0472">Membrane</keyword>
<dbReference type="RefSeq" id="WP_064896814.1">
    <property type="nucleotide sequence ID" value="NZ_CP060409.1"/>
</dbReference>
<dbReference type="InterPro" id="IPR050553">
    <property type="entry name" value="Thioredoxin_ResA/DsbE_sf"/>
</dbReference>
<feature type="transmembrane region" description="Helical" evidence="6">
    <location>
        <begin position="7"/>
        <end position="24"/>
    </location>
</feature>
<reference evidence="8 9" key="1">
    <citation type="submission" date="2016-07" db="EMBL/GenBank/DDBJ databases">
        <authorList>
            <person name="Sutton G."/>
            <person name="Brinkac L."/>
            <person name="Sanka R."/>
            <person name="Adams M."/>
            <person name="Lau E."/>
            <person name="Kumar A."/>
            <person name="Macaden R."/>
        </authorList>
    </citation>
    <scope>NUCLEOTIDE SEQUENCE [LARGE SCALE GENOMIC DNA]</scope>
    <source>
        <strain evidence="8 9">GA-0871</strain>
    </source>
</reference>
<dbReference type="GO" id="GO:0017004">
    <property type="term" value="P:cytochrome complex assembly"/>
    <property type="evidence" value="ECO:0007669"/>
    <property type="project" value="UniProtKB-KW"/>
</dbReference>
<gene>
    <name evidence="8" type="ORF">A5742_28815</name>
</gene>
<comment type="subcellular location">
    <subcellularLocation>
        <location evidence="1">Cell envelope</location>
    </subcellularLocation>
</comment>
<accession>A0ABD6QKY2</accession>
<proteinExistence type="predicted"/>
<keyword evidence="3" id="KW-0735">Signal-anchor</keyword>
<keyword evidence="6" id="KW-0812">Transmembrane</keyword>
<comment type="caution">
    <text evidence="8">The sequence shown here is derived from an EMBL/GenBank/DDBJ whole genome shotgun (WGS) entry which is preliminary data.</text>
</comment>
<dbReference type="SUPFAM" id="SSF52833">
    <property type="entry name" value="Thioredoxin-like"/>
    <property type="match status" value="1"/>
</dbReference>
<evidence type="ECO:0000256" key="5">
    <source>
        <dbReference type="ARBA" id="ARBA00023284"/>
    </source>
</evidence>
<dbReference type="InterPro" id="IPR013766">
    <property type="entry name" value="Thioredoxin_domain"/>
</dbReference>
<evidence type="ECO:0000259" key="7">
    <source>
        <dbReference type="PROSITE" id="PS51352"/>
    </source>
</evidence>
<evidence type="ECO:0000256" key="4">
    <source>
        <dbReference type="ARBA" id="ARBA00023157"/>
    </source>
</evidence>
<dbReference type="Pfam" id="PF08534">
    <property type="entry name" value="Redoxin"/>
    <property type="match status" value="1"/>
</dbReference>
<dbReference type="PANTHER" id="PTHR42852">
    <property type="entry name" value="THIOL:DISULFIDE INTERCHANGE PROTEIN DSBE"/>
    <property type="match status" value="1"/>
</dbReference>
<evidence type="ECO:0000256" key="3">
    <source>
        <dbReference type="ARBA" id="ARBA00022968"/>
    </source>
</evidence>
<dbReference type="InterPro" id="IPR017937">
    <property type="entry name" value="Thioredoxin_CS"/>
</dbReference>
<evidence type="ECO:0000313" key="9">
    <source>
        <dbReference type="Proteomes" id="UP000187001"/>
    </source>
</evidence>
<dbReference type="AlphaFoldDB" id="A0ABD6QKY2"/>
<organism evidence="8 9">
    <name type="scientific">Mycolicibacterium fortuitum</name>
    <name type="common">Mycobacterium fortuitum</name>
    <dbReference type="NCBI Taxonomy" id="1766"/>
    <lineage>
        <taxon>Bacteria</taxon>
        <taxon>Bacillati</taxon>
        <taxon>Actinomycetota</taxon>
        <taxon>Actinomycetes</taxon>
        <taxon>Mycobacteriales</taxon>
        <taxon>Mycobacteriaceae</taxon>
        <taxon>Mycolicibacterium</taxon>
    </lineage>
</organism>
<dbReference type="PROSITE" id="PS00194">
    <property type="entry name" value="THIOREDOXIN_1"/>
    <property type="match status" value="1"/>
</dbReference>
<dbReference type="PROSITE" id="PS51352">
    <property type="entry name" value="THIOREDOXIN_2"/>
    <property type="match status" value="1"/>
</dbReference>
<dbReference type="GO" id="GO:0030313">
    <property type="term" value="C:cell envelope"/>
    <property type="evidence" value="ECO:0007669"/>
    <property type="project" value="UniProtKB-SubCell"/>
</dbReference>
<dbReference type="InterPro" id="IPR013740">
    <property type="entry name" value="Redoxin"/>
</dbReference>
<keyword evidence="2" id="KW-0201">Cytochrome c-type biogenesis</keyword>
<dbReference type="EMBL" id="MBER01000077">
    <property type="protein sequence ID" value="OMC43948.1"/>
    <property type="molecule type" value="Genomic_DNA"/>
</dbReference>
<name>A0ABD6QKY2_MYCFO</name>
<evidence type="ECO:0000256" key="2">
    <source>
        <dbReference type="ARBA" id="ARBA00022748"/>
    </source>
</evidence>
<dbReference type="CDD" id="cd02966">
    <property type="entry name" value="TlpA_like_family"/>
    <property type="match status" value="1"/>
</dbReference>
<dbReference type="Proteomes" id="UP000187001">
    <property type="component" value="Unassembled WGS sequence"/>
</dbReference>
<evidence type="ECO:0000256" key="6">
    <source>
        <dbReference type="SAM" id="Phobius"/>
    </source>
</evidence>
<sequence>MSRSARWTVVVLVILVALGTAFWMELRDEPVPQAGTAGQSTARDHRDADTPEALAAPRARAALPPCPGPGQGNGPAALRGITLECAGDGKPVDVARALAGRTVVLNLWAYWCGPCADELPAMAEYQRRVGDDVLVVTVHQDENETAALVRLAELGVRLPTLQDGRRLIAAALRVPNVMPATVVLRADGSVAGTLPRSFASADEIAAAVDEKIRSSRQEHPG</sequence>
<keyword evidence="5" id="KW-0676">Redox-active center</keyword>